<feature type="compositionally biased region" description="Basic and acidic residues" evidence="1">
    <location>
        <begin position="756"/>
        <end position="768"/>
    </location>
</feature>
<feature type="compositionally biased region" description="Low complexity" evidence="1">
    <location>
        <begin position="58"/>
        <end position="68"/>
    </location>
</feature>
<feature type="compositionally biased region" description="Acidic residues" evidence="1">
    <location>
        <begin position="531"/>
        <end position="541"/>
    </location>
</feature>
<feature type="region of interest" description="Disordered" evidence="1">
    <location>
        <begin position="474"/>
        <end position="727"/>
    </location>
</feature>
<feature type="region of interest" description="Disordered" evidence="1">
    <location>
        <begin position="745"/>
        <end position="771"/>
    </location>
</feature>
<dbReference type="AlphaFoldDB" id="A0AA39L233"/>
<feature type="compositionally biased region" description="Polar residues" evidence="1">
    <location>
        <begin position="107"/>
        <end position="121"/>
    </location>
</feature>
<feature type="region of interest" description="Disordered" evidence="1">
    <location>
        <begin position="378"/>
        <end position="397"/>
    </location>
</feature>
<feature type="region of interest" description="Disordered" evidence="1">
    <location>
        <begin position="425"/>
        <end position="452"/>
    </location>
</feature>
<feature type="compositionally biased region" description="Low complexity" evidence="1">
    <location>
        <begin position="32"/>
        <end position="51"/>
    </location>
</feature>
<feature type="compositionally biased region" description="Low complexity" evidence="1">
    <location>
        <begin position="179"/>
        <end position="201"/>
    </location>
</feature>
<organism evidence="2 3">
    <name type="scientific">Microctonus hyperodae</name>
    <name type="common">Parasitoid wasp</name>
    <dbReference type="NCBI Taxonomy" id="165561"/>
    <lineage>
        <taxon>Eukaryota</taxon>
        <taxon>Metazoa</taxon>
        <taxon>Ecdysozoa</taxon>
        <taxon>Arthropoda</taxon>
        <taxon>Hexapoda</taxon>
        <taxon>Insecta</taxon>
        <taxon>Pterygota</taxon>
        <taxon>Neoptera</taxon>
        <taxon>Endopterygota</taxon>
        <taxon>Hymenoptera</taxon>
        <taxon>Apocrita</taxon>
        <taxon>Ichneumonoidea</taxon>
        <taxon>Braconidae</taxon>
        <taxon>Euphorinae</taxon>
        <taxon>Microctonus</taxon>
    </lineage>
</organism>
<feature type="compositionally biased region" description="Low complexity" evidence="1">
    <location>
        <begin position="572"/>
        <end position="591"/>
    </location>
</feature>
<keyword evidence="3" id="KW-1185">Reference proteome</keyword>
<sequence>MVNFMKLICVIFKSTSLDGGSSGVGVTGGGTISASSSSGHPPSSGSVSSRSNQRRWLSQTSQQSSRQQSNDDGGSHVGPVGVSSSTTTSASGQQPRRVSPALDPTEIGNSAVSSSTVGSLRSTERSERASNVSIHHLRGTSSTESWGESGGQMSSFPGSRSNSYTRPSSISNIKRHDITSTSNTSGTSTTIVNSSSMQSSRNNHHHRRQDNQNRRRDATNSFLTGSGGTSGELFVSGNCSRELSPVRWCDREVDGVYLGRSGWVQVQQRSLDENRKTNYESNPQVNQANNCGGVGGVSGTIPLPRRATVKLADYHCSNSEPGKCPDYVRSLTLDSHRPDFLKLHSADYEPPSECVSPHSIPESFSPPSITPIISPPPAFQDVTRRMSSRSSRSMISHGKAFLPRSNAIIDSDVISPPPSPSLNINWANSSSMSRKSGLPVKPRPRRPIVPQVAGNTAILQQRQDISTKQYRLASAKSLEDQSSTRRSQFAQRYRESSSSSSSSMGFRSLDSCVNRTTMPRLAENTDSSVEGYEDGDEDDNPDSSLNISVVSSPGITLDSSPEGKINQDRGVSPSGRQSRLSRSQQTLRRSPGSSDAGKLSFETSSSSSSTTSSVDRTATGRSPTPNQFKRSNPSRHNQTGFRNALSPDSLQTARVRRSRSLQLPEKKSPNSTSHSSQQVSREHSRESNESSRVVVKIINDRSAERTKRHPLSNRKAQSTDDTLSIELHREPEVVTEYLYGTRSRPITRSHQLSSRYDTRDDTASDRRNTTGPYDVYFISAKQPRHQQSSIINYSQQQQQQQSSSNNRQRPRTLQRGATTPNSNVSSASNDSKIRCNTSTCDFWPHCSQKETLYSPNQSQAFMKLSQSYPSHRRVSIDSIISHSTRDRGSACSSPAALDVIDDRDTMNKARARTGERYQNSKQDQERLPKSVLKQSRRSPVDSSQNGIDFATRWEYRNAHGDNQRRISPVQSKITGRSSNNGGATSSITTSSSSSSDIWVTTSDRTVTKSPKNPKSSGGSTPMEDAIAGSLKTLQQEPIQQSEQSRPGSAPAKREHSPNSDRFIEPHQRSSSLPKSFLTHDSTADG</sequence>
<feature type="compositionally biased region" description="Basic and acidic residues" evidence="1">
    <location>
        <begin position="680"/>
        <end position="689"/>
    </location>
</feature>
<feature type="compositionally biased region" description="Polar residues" evidence="1">
    <location>
        <begin position="1068"/>
        <end position="1085"/>
    </location>
</feature>
<feature type="compositionally biased region" description="Basic and acidic residues" evidence="1">
    <location>
        <begin position="209"/>
        <end position="218"/>
    </location>
</feature>
<feature type="region of interest" description="Disordered" evidence="1">
    <location>
        <begin position="959"/>
        <end position="1085"/>
    </location>
</feature>
<feature type="compositionally biased region" description="Basic and acidic residues" evidence="1">
    <location>
        <begin position="1051"/>
        <end position="1067"/>
    </location>
</feature>
<evidence type="ECO:0000313" key="2">
    <source>
        <dbReference type="EMBL" id="KAK0182229.1"/>
    </source>
</evidence>
<feature type="compositionally biased region" description="Polar residues" evidence="1">
    <location>
        <begin position="542"/>
        <end position="559"/>
    </location>
</feature>
<evidence type="ECO:0000256" key="1">
    <source>
        <dbReference type="SAM" id="MobiDB-lite"/>
    </source>
</evidence>
<dbReference type="EMBL" id="JAQQBR010000001">
    <property type="protein sequence ID" value="KAK0182229.1"/>
    <property type="molecule type" value="Genomic_DNA"/>
</dbReference>
<feature type="compositionally biased region" description="Polar residues" evidence="1">
    <location>
        <begin position="1031"/>
        <end position="1046"/>
    </location>
</feature>
<accession>A0AA39L233</accession>
<feature type="compositionally biased region" description="Low complexity" evidence="1">
    <location>
        <begin position="603"/>
        <end position="613"/>
    </location>
</feature>
<feature type="compositionally biased region" description="Low complexity" evidence="1">
    <location>
        <begin position="977"/>
        <end position="1021"/>
    </location>
</feature>
<reference evidence="2" key="2">
    <citation type="submission" date="2023-03" db="EMBL/GenBank/DDBJ databases">
        <authorList>
            <person name="Inwood S.N."/>
            <person name="Skelly J.G."/>
            <person name="Guhlin J."/>
            <person name="Harrop T.W.R."/>
            <person name="Goldson S.G."/>
            <person name="Dearden P.K."/>
        </authorList>
    </citation>
    <scope>NUCLEOTIDE SEQUENCE</scope>
    <source>
        <strain evidence="2">Lincoln</strain>
        <tissue evidence="2">Whole body</tissue>
    </source>
</reference>
<feature type="compositionally biased region" description="Polar residues" evidence="1">
    <location>
        <begin position="745"/>
        <end position="755"/>
    </location>
</feature>
<protein>
    <submittedName>
        <fullName evidence="2">Uncharacterized protein</fullName>
    </submittedName>
</protein>
<dbReference type="Proteomes" id="UP001168972">
    <property type="component" value="Unassembled WGS sequence"/>
</dbReference>
<feature type="region of interest" description="Disordered" evidence="1">
    <location>
        <begin position="784"/>
        <end position="831"/>
    </location>
</feature>
<feature type="compositionally biased region" description="Polar residues" evidence="1">
    <location>
        <begin position="815"/>
        <end position="831"/>
    </location>
</feature>
<feature type="compositionally biased region" description="Polar residues" evidence="1">
    <location>
        <begin position="425"/>
        <end position="434"/>
    </location>
</feature>
<feature type="compositionally biased region" description="Polar residues" evidence="1">
    <location>
        <begin position="614"/>
        <end position="652"/>
    </location>
</feature>
<comment type="caution">
    <text evidence="2">The sequence shown here is derived from an EMBL/GenBank/DDBJ whole genome shotgun (WGS) entry which is preliminary data.</text>
</comment>
<gene>
    <name evidence="2" type="ORF">PV327_000390</name>
</gene>
<feature type="region of interest" description="Disordered" evidence="1">
    <location>
        <begin position="912"/>
        <end position="945"/>
    </location>
</feature>
<feature type="compositionally biased region" description="Low complexity" evidence="1">
    <location>
        <begin position="77"/>
        <end position="92"/>
    </location>
</feature>
<name>A0AA39L233_MICHY</name>
<evidence type="ECO:0000313" key="3">
    <source>
        <dbReference type="Proteomes" id="UP001168972"/>
    </source>
</evidence>
<feature type="compositionally biased region" description="Polar residues" evidence="1">
    <location>
        <begin position="669"/>
        <end position="678"/>
    </location>
</feature>
<feature type="region of interest" description="Disordered" evidence="1">
    <location>
        <begin position="31"/>
        <end position="227"/>
    </location>
</feature>
<proteinExistence type="predicted"/>
<feature type="compositionally biased region" description="Polar residues" evidence="1">
    <location>
        <begin position="152"/>
        <end position="172"/>
    </location>
</feature>
<feature type="compositionally biased region" description="Low complexity" evidence="1">
    <location>
        <begin position="786"/>
        <end position="807"/>
    </location>
</feature>
<reference evidence="2" key="1">
    <citation type="journal article" date="2023" name="bioRxiv">
        <title>Scaffold-level genome assemblies of two parasitoid biocontrol wasps reveal the parthenogenesis mechanism and an associated novel virus.</title>
        <authorList>
            <person name="Inwood S."/>
            <person name="Skelly J."/>
            <person name="Guhlin J."/>
            <person name="Harrop T."/>
            <person name="Goldson S."/>
            <person name="Dearden P."/>
        </authorList>
    </citation>
    <scope>NUCLEOTIDE SEQUENCE</scope>
    <source>
        <strain evidence="2">Lincoln</strain>
        <tissue evidence="2">Whole body</tissue>
    </source>
</reference>